<gene>
    <name evidence="2" type="ORF">NPE20_15680</name>
</gene>
<evidence type="ECO:0000313" key="3">
    <source>
        <dbReference type="Proteomes" id="UP001204376"/>
    </source>
</evidence>
<dbReference type="Proteomes" id="UP001204376">
    <property type="component" value="Unassembled WGS sequence"/>
</dbReference>
<protein>
    <recommendedName>
        <fullName evidence="4">DUF4369 domain-containing protein</fullName>
    </recommendedName>
</protein>
<dbReference type="RefSeq" id="WP_256539611.1">
    <property type="nucleotide sequence ID" value="NZ_JANHOH010000003.1"/>
</dbReference>
<reference evidence="2 3" key="1">
    <citation type="submission" date="2022-07" db="EMBL/GenBank/DDBJ databases">
        <title>Mucilaginibacter sp. JC4.</title>
        <authorList>
            <person name="Le V."/>
            <person name="Ko S.-R."/>
            <person name="Ahn C.-Y."/>
            <person name="Oh H.-M."/>
        </authorList>
    </citation>
    <scope>NUCLEOTIDE SEQUENCE [LARGE SCALE GENOMIC DNA]</scope>
    <source>
        <strain evidence="2 3">JC4</strain>
    </source>
</reference>
<keyword evidence="1" id="KW-0732">Signal</keyword>
<proteinExistence type="predicted"/>
<feature type="signal peptide" evidence="1">
    <location>
        <begin position="1"/>
        <end position="19"/>
    </location>
</feature>
<evidence type="ECO:0008006" key="4">
    <source>
        <dbReference type="Google" id="ProtNLM"/>
    </source>
</evidence>
<evidence type="ECO:0000313" key="2">
    <source>
        <dbReference type="EMBL" id="MCQ6959417.1"/>
    </source>
</evidence>
<keyword evidence="3" id="KW-1185">Reference proteome</keyword>
<name>A0ABT1T471_9SPHI</name>
<accession>A0ABT1T471</accession>
<organism evidence="2 3">
    <name type="scientific">Mucilaginibacter aquariorum</name>
    <dbReference type="NCBI Taxonomy" id="2967225"/>
    <lineage>
        <taxon>Bacteria</taxon>
        <taxon>Pseudomonadati</taxon>
        <taxon>Bacteroidota</taxon>
        <taxon>Sphingobacteriia</taxon>
        <taxon>Sphingobacteriales</taxon>
        <taxon>Sphingobacteriaceae</taxon>
        <taxon>Mucilaginibacter</taxon>
    </lineage>
</organism>
<feature type="chain" id="PRO_5046231925" description="DUF4369 domain-containing protein" evidence="1">
    <location>
        <begin position="20"/>
        <end position="194"/>
    </location>
</feature>
<evidence type="ECO:0000256" key="1">
    <source>
        <dbReference type="SAM" id="SignalP"/>
    </source>
</evidence>
<comment type="caution">
    <text evidence="2">The sequence shown here is derived from an EMBL/GenBank/DDBJ whole genome shotgun (WGS) entry which is preliminary data.</text>
</comment>
<sequence>MRKISLLLCILSITIGAKAQFFGGHWDQGYYYDLNGKKHKGLILWEVGDKINFKLNKDADKIKVSSKMLKSFVVKTDSFVVSKSDLLIDDPFLKVVVNNEMKLFEARNTHMYASGGNFIQTKNYYGTNANDVCKLEKKIFVQIMSIIMADKQDVVAKIKDKTLRLNELERTIEFYKTGTLPPPPPKPDPNSFLN</sequence>
<dbReference type="EMBL" id="JANHOH010000003">
    <property type="protein sequence ID" value="MCQ6959417.1"/>
    <property type="molecule type" value="Genomic_DNA"/>
</dbReference>